<gene>
    <name evidence="1" type="ORF">HINF_LOCUS15849</name>
    <name evidence="2" type="ORF">HINF_LOCUS3662</name>
</gene>
<sequence length="357" mass="40059">MPKTVGVSQSWVRAKGGGEQVDMPEARVEIQSLYGRIGETKKCIGEMKIRSPVECWLVRALSSSSVDARQYWFLDNQESLYKQKQLNYRNKNSQTHPISQNNFQNTNHSCMPHAVWNSRHWSMETLKPSLPSDRASPASSALVLYLAMLKTCWSWRRLNCFSGCLATKTWMASRTSSPRPTTTSRTSSWISDLYGAGLSENCFTQVLWQQFFTSAGATVCSWLATNSKMPRRSGTFRSLKARCTSAGSLDRPGQKRSRNCWRSCGTCKCQSELILCWSGRSFRFTGIRGCIVIWIYELLDLVIVSRILQLYQNGFSIKIGICAGLAESDSGVVQNTFLGLNSSVTVSELCVFVSTFV</sequence>
<evidence type="ECO:0000313" key="2">
    <source>
        <dbReference type="EMBL" id="CAL5976098.1"/>
    </source>
</evidence>
<dbReference type="AlphaFoldDB" id="A0AA86P0J2"/>
<evidence type="ECO:0000313" key="1">
    <source>
        <dbReference type="EMBL" id="CAI9928204.1"/>
    </source>
</evidence>
<reference evidence="1" key="1">
    <citation type="submission" date="2023-06" db="EMBL/GenBank/DDBJ databases">
        <authorList>
            <person name="Kurt Z."/>
        </authorList>
    </citation>
    <scope>NUCLEOTIDE SEQUENCE</scope>
</reference>
<protein>
    <submittedName>
        <fullName evidence="2">Hypothetical_protein</fullName>
    </submittedName>
</protein>
<evidence type="ECO:0000313" key="3">
    <source>
        <dbReference type="Proteomes" id="UP001642409"/>
    </source>
</evidence>
<organism evidence="1">
    <name type="scientific">Hexamita inflata</name>
    <dbReference type="NCBI Taxonomy" id="28002"/>
    <lineage>
        <taxon>Eukaryota</taxon>
        <taxon>Metamonada</taxon>
        <taxon>Diplomonadida</taxon>
        <taxon>Hexamitidae</taxon>
        <taxon>Hexamitinae</taxon>
        <taxon>Hexamita</taxon>
    </lineage>
</organism>
<reference evidence="2 3" key="2">
    <citation type="submission" date="2024-07" db="EMBL/GenBank/DDBJ databases">
        <authorList>
            <person name="Akdeniz Z."/>
        </authorList>
    </citation>
    <scope>NUCLEOTIDE SEQUENCE [LARGE SCALE GENOMIC DNA]</scope>
</reference>
<keyword evidence="3" id="KW-1185">Reference proteome</keyword>
<name>A0AA86P0J2_9EUKA</name>
<comment type="caution">
    <text evidence="1">The sequence shown here is derived from an EMBL/GenBank/DDBJ whole genome shotgun (WGS) entry which is preliminary data.</text>
</comment>
<dbReference type="Proteomes" id="UP001642409">
    <property type="component" value="Unassembled WGS sequence"/>
</dbReference>
<proteinExistence type="predicted"/>
<dbReference type="EMBL" id="CATOUU010000386">
    <property type="protein sequence ID" value="CAI9928204.1"/>
    <property type="molecule type" value="Genomic_DNA"/>
</dbReference>
<dbReference type="EMBL" id="CAXDID020000006">
    <property type="protein sequence ID" value="CAL5976098.1"/>
    <property type="molecule type" value="Genomic_DNA"/>
</dbReference>
<accession>A0AA86P0J2</accession>